<evidence type="ECO:0000313" key="1">
    <source>
        <dbReference type="EMBL" id="KAF3514160.1"/>
    </source>
</evidence>
<sequence>MVDLSICCGEHDVTRCFSEHGGTLLMSWRSWPEPPVDEDGLLGAKPCLGSCRVGELWLWASWTSLGRSYVLEYFLILSDLGRFLLVQVGFLINGRFPFIIRHDKSLALEAGCWRQDPDPGVGTQTWGHEPGTWRQEPGRNNMVFFIGLPELHRSIKFLVEVGVGRRIVAWAIKLYRR</sequence>
<organism evidence="1 2">
    <name type="scientific">Brassica cretica</name>
    <name type="common">Mustard</name>
    <dbReference type="NCBI Taxonomy" id="69181"/>
    <lineage>
        <taxon>Eukaryota</taxon>
        <taxon>Viridiplantae</taxon>
        <taxon>Streptophyta</taxon>
        <taxon>Embryophyta</taxon>
        <taxon>Tracheophyta</taxon>
        <taxon>Spermatophyta</taxon>
        <taxon>Magnoliopsida</taxon>
        <taxon>eudicotyledons</taxon>
        <taxon>Gunneridae</taxon>
        <taxon>Pentapetalae</taxon>
        <taxon>rosids</taxon>
        <taxon>malvids</taxon>
        <taxon>Brassicales</taxon>
        <taxon>Brassicaceae</taxon>
        <taxon>Brassiceae</taxon>
        <taxon>Brassica</taxon>
    </lineage>
</organism>
<reference evidence="1" key="1">
    <citation type="submission" date="2019-12" db="EMBL/GenBank/DDBJ databases">
        <title>Genome sequencing and annotation of Brassica cretica.</title>
        <authorList>
            <person name="Studholme D.J."/>
            <person name="Sarris P."/>
        </authorList>
    </citation>
    <scope>NUCLEOTIDE SEQUENCE</scope>
    <source>
        <strain evidence="1">PFS-109/04</strain>
        <tissue evidence="1">Leaf</tissue>
    </source>
</reference>
<evidence type="ECO:0000313" key="2">
    <source>
        <dbReference type="Proteomes" id="UP000712600"/>
    </source>
</evidence>
<comment type="caution">
    <text evidence="1">The sequence shown here is derived from an EMBL/GenBank/DDBJ whole genome shotgun (WGS) entry which is preliminary data.</text>
</comment>
<dbReference type="Proteomes" id="UP000712600">
    <property type="component" value="Unassembled WGS sequence"/>
</dbReference>
<accession>A0A8S9PGC0</accession>
<protein>
    <submittedName>
        <fullName evidence="1">Uncharacterized protein</fullName>
    </submittedName>
</protein>
<gene>
    <name evidence="1" type="ORF">F2Q69_00006405</name>
</gene>
<name>A0A8S9PGC0_BRACR</name>
<proteinExistence type="predicted"/>
<dbReference type="AlphaFoldDB" id="A0A8S9PGC0"/>
<dbReference type="EMBL" id="QGKX02001521">
    <property type="protein sequence ID" value="KAF3514160.1"/>
    <property type="molecule type" value="Genomic_DNA"/>
</dbReference>